<dbReference type="InterPro" id="IPR039703">
    <property type="entry name" value="Nta1"/>
</dbReference>
<evidence type="ECO:0000313" key="3">
    <source>
        <dbReference type="Proteomes" id="UP000243515"/>
    </source>
</evidence>
<accession>A0A232M0L5</accession>
<proteinExistence type="predicted"/>
<dbReference type="EMBL" id="NPHW01003276">
    <property type="protein sequence ID" value="OXV09864.1"/>
    <property type="molecule type" value="Genomic_DNA"/>
</dbReference>
<dbReference type="InterPro" id="IPR003010">
    <property type="entry name" value="C-N_Hydrolase"/>
</dbReference>
<dbReference type="Pfam" id="PF00795">
    <property type="entry name" value="CN_hydrolase"/>
    <property type="match status" value="1"/>
</dbReference>
<feature type="domain" description="CN hydrolase" evidence="1">
    <location>
        <begin position="1"/>
        <end position="344"/>
    </location>
</feature>
<name>A0A232M0L5_9EURO</name>
<keyword evidence="3" id="KW-1185">Reference proteome</keyword>
<dbReference type="Proteomes" id="UP000243515">
    <property type="component" value="Unassembled WGS sequence"/>
</dbReference>
<dbReference type="InterPro" id="IPR036526">
    <property type="entry name" value="C-N_Hydrolase_sf"/>
</dbReference>
<dbReference type="GO" id="GO:0030163">
    <property type="term" value="P:protein catabolic process"/>
    <property type="evidence" value="ECO:0007669"/>
    <property type="project" value="TreeGrafter"/>
</dbReference>
<comment type="caution">
    <text evidence="2">The sequence shown here is derived from an EMBL/GenBank/DDBJ whole genome shotgun (WGS) entry which is preliminary data.</text>
</comment>
<dbReference type="OrthoDB" id="201515at2759"/>
<gene>
    <name evidence="2" type="ORF">Egran_02371</name>
</gene>
<dbReference type="AlphaFoldDB" id="A0A232M0L5"/>
<dbReference type="Gene3D" id="3.60.110.10">
    <property type="entry name" value="Carbon-nitrogen hydrolase"/>
    <property type="match status" value="1"/>
</dbReference>
<dbReference type="GO" id="GO:0070773">
    <property type="term" value="F:protein-N-terminal glutamine amidohydrolase activity"/>
    <property type="evidence" value="ECO:0007669"/>
    <property type="project" value="InterPro"/>
</dbReference>
<evidence type="ECO:0000313" key="2">
    <source>
        <dbReference type="EMBL" id="OXV09864.1"/>
    </source>
</evidence>
<reference evidence="2 3" key="1">
    <citation type="journal article" date="2015" name="Environ. Microbiol.">
        <title>Metagenome sequence of Elaphomyces granulatus from sporocarp tissue reveals Ascomycota ectomycorrhizal fingerprints of genome expansion and a Proteobacteria-rich microbiome.</title>
        <authorList>
            <person name="Quandt C.A."/>
            <person name="Kohler A."/>
            <person name="Hesse C.N."/>
            <person name="Sharpton T.J."/>
            <person name="Martin F."/>
            <person name="Spatafora J.W."/>
        </authorList>
    </citation>
    <scope>NUCLEOTIDE SEQUENCE [LARGE SCALE GENOMIC DNA]</scope>
    <source>
        <strain evidence="2 3">OSC145934</strain>
    </source>
</reference>
<protein>
    <recommendedName>
        <fullName evidence="1">CN hydrolase domain-containing protein</fullName>
    </recommendedName>
</protein>
<dbReference type="GO" id="GO:0008418">
    <property type="term" value="F:protein-N-terminal asparagine amidohydrolase activity"/>
    <property type="evidence" value="ECO:0007669"/>
    <property type="project" value="InterPro"/>
</dbReference>
<dbReference type="PROSITE" id="PS50263">
    <property type="entry name" value="CN_HYDROLASE"/>
    <property type="match status" value="1"/>
</dbReference>
<dbReference type="PANTHER" id="PTHR11750:SF26">
    <property type="entry name" value="PROTEIN N-TERMINAL AMIDASE"/>
    <property type="match status" value="1"/>
</dbReference>
<sequence length="382" mass="43036">MRIATLQFSPCLGDVQGNIQRANKLLKLEESCTDAGPGIEELRPEMLVLPEMAFTGKFLTVICYNFPSLEAITPYLEPMGKGPTAKWAKDTAIRLKCNVCVGYPEIQKAEASEEAPSSTGIHATDKCYNSLLVVGCSGEILLNYRKRFLYYTDETWAEEGDLGWGFHSLGFVTSDSQSIEERVKHVPTSFGICMDINPYRFEAPSTAWEFSNQVIDSGSQLVIVSMAWNLPQKPYPSWDGRRPDLDTFNYWIRRFWPLLQRRMEHVGDVDGLLENETEKKIVIVFANRAGEEQGRERNSSVRYAGTSSIIAITQHYRRSNNHKVPEENATINTHGVLEDFDVSILCWDMKTAKEESICFADTLTEPKLVFAGTANNESETAD</sequence>
<evidence type="ECO:0000259" key="1">
    <source>
        <dbReference type="PROSITE" id="PS50263"/>
    </source>
</evidence>
<dbReference type="SUPFAM" id="SSF56317">
    <property type="entry name" value="Carbon-nitrogen hydrolase"/>
    <property type="match status" value="1"/>
</dbReference>
<dbReference type="PANTHER" id="PTHR11750">
    <property type="entry name" value="PROTEIN N-TERMINAL AMIDASE"/>
    <property type="match status" value="1"/>
</dbReference>
<organism evidence="2 3">
    <name type="scientific">Elaphomyces granulatus</name>
    <dbReference type="NCBI Taxonomy" id="519963"/>
    <lineage>
        <taxon>Eukaryota</taxon>
        <taxon>Fungi</taxon>
        <taxon>Dikarya</taxon>
        <taxon>Ascomycota</taxon>
        <taxon>Pezizomycotina</taxon>
        <taxon>Eurotiomycetes</taxon>
        <taxon>Eurotiomycetidae</taxon>
        <taxon>Eurotiales</taxon>
        <taxon>Elaphomycetaceae</taxon>
        <taxon>Elaphomyces</taxon>
    </lineage>
</organism>